<comment type="similarity">
    <text evidence="1">Belongs to the FMC1 family.</text>
</comment>
<organism evidence="3 4">
    <name type="scientific">Ditylenchus dipsaci</name>
    <dbReference type="NCBI Taxonomy" id="166011"/>
    <lineage>
        <taxon>Eukaryota</taxon>
        <taxon>Metazoa</taxon>
        <taxon>Ecdysozoa</taxon>
        <taxon>Nematoda</taxon>
        <taxon>Chromadorea</taxon>
        <taxon>Rhabditida</taxon>
        <taxon>Tylenchina</taxon>
        <taxon>Tylenchomorpha</taxon>
        <taxon>Sphaerularioidea</taxon>
        <taxon>Anguinidae</taxon>
        <taxon>Anguininae</taxon>
        <taxon>Ditylenchus</taxon>
    </lineage>
</organism>
<evidence type="ECO:0000313" key="3">
    <source>
        <dbReference type="Proteomes" id="UP000887574"/>
    </source>
</evidence>
<accession>A0A915ES99</accession>
<dbReference type="WBParaSite" id="jg9256">
    <property type="protein sequence ID" value="jg9256"/>
    <property type="gene ID" value="jg9256"/>
</dbReference>
<evidence type="ECO:0000256" key="1">
    <source>
        <dbReference type="ARBA" id="ARBA00009058"/>
    </source>
</evidence>
<proteinExistence type="inferred from homology"/>
<dbReference type="Proteomes" id="UP000887574">
    <property type="component" value="Unplaced"/>
</dbReference>
<dbReference type="PANTHER" id="PTHR31716">
    <property type="entry name" value="PROTEIN FMC1 HOMOLOG"/>
    <property type="match status" value="1"/>
</dbReference>
<evidence type="ECO:0000256" key="2">
    <source>
        <dbReference type="ARBA" id="ARBA00013846"/>
    </source>
</evidence>
<protein>
    <recommendedName>
        <fullName evidence="2">Protein FMC1 homolog</fullName>
    </recommendedName>
</protein>
<keyword evidence="3" id="KW-1185">Reference proteome</keyword>
<sequence>MEPIVQRTIMDVKCEELSVRIRYVGWDGIFRGSQVGSSNELWMNDHKKSAFMSAKALSLSKQIMSEMKLANTTFTMNGKKLDKSFIQVPMSEFLSTSKVFGKNAKELEHLASSYATYLRSTRILSELQDRYAGREKTIAESARLVGLELPKKNN</sequence>
<dbReference type="GO" id="GO:0005739">
    <property type="term" value="C:mitochondrion"/>
    <property type="evidence" value="ECO:0007669"/>
    <property type="project" value="TreeGrafter"/>
</dbReference>
<evidence type="ECO:0000313" key="4">
    <source>
        <dbReference type="WBParaSite" id="jg9256"/>
    </source>
</evidence>
<reference evidence="4" key="1">
    <citation type="submission" date="2022-11" db="UniProtKB">
        <authorList>
            <consortium name="WormBaseParasite"/>
        </authorList>
    </citation>
    <scope>IDENTIFICATION</scope>
</reference>
<dbReference type="PANTHER" id="PTHR31716:SF1">
    <property type="entry name" value="PROTEIN FMC1 HOMOLOG"/>
    <property type="match status" value="1"/>
</dbReference>
<name>A0A915ES99_9BILA</name>
<dbReference type="AlphaFoldDB" id="A0A915ES99"/>
<dbReference type="InterPro" id="IPR037667">
    <property type="entry name" value="FMC1_homologue"/>
</dbReference>